<protein>
    <submittedName>
        <fullName evidence="2">Uncharacterized protein</fullName>
    </submittedName>
</protein>
<dbReference type="Proteomes" id="UP000807115">
    <property type="component" value="Chromosome 3"/>
</dbReference>
<evidence type="ECO:0000313" key="2">
    <source>
        <dbReference type="EMBL" id="KAG0541148.1"/>
    </source>
</evidence>
<comment type="caution">
    <text evidence="2">The sequence shown here is derived from an EMBL/GenBank/DDBJ whole genome shotgun (WGS) entry which is preliminary data.</text>
</comment>
<name>A0A921RIZ8_SORBI</name>
<dbReference type="EMBL" id="CM027682">
    <property type="protein sequence ID" value="KAG0541148.1"/>
    <property type="molecule type" value="Genomic_DNA"/>
</dbReference>
<proteinExistence type="predicted"/>
<dbReference type="AlphaFoldDB" id="A0A921RIZ8"/>
<feature type="compositionally biased region" description="Basic and acidic residues" evidence="1">
    <location>
        <begin position="207"/>
        <end position="226"/>
    </location>
</feature>
<gene>
    <name evidence="2" type="ORF">BDA96_03G471400</name>
</gene>
<reference evidence="2" key="1">
    <citation type="journal article" date="2019" name="BMC Genomics">
        <title>A new reference genome for Sorghum bicolor reveals high levels of sequence similarity between sweet and grain genotypes: implications for the genetics of sugar metabolism.</title>
        <authorList>
            <person name="Cooper E.A."/>
            <person name="Brenton Z.W."/>
            <person name="Flinn B.S."/>
            <person name="Jenkins J."/>
            <person name="Shu S."/>
            <person name="Flowers D."/>
            <person name="Luo F."/>
            <person name="Wang Y."/>
            <person name="Xia P."/>
            <person name="Barry K."/>
            <person name="Daum C."/>
            <person name="Lipzen A."/>
            <person name="Yoshinaga Y."/>
            <person name="Schmutz J."/>
            <person name="Saski C."/>
            <person name="Vermerris W."/>
            <person name="Kresovich S."/>
        </authorList>
    </citation>
    <scope>NUCLEOTIDE SEQUENCE</scope>
</reference>
<evidence type="ECO:0000313" key="3">
    <source>
        <dbReference type="Proteomes" id="UP000807115"/>
    </source>
</evidence>
<accession>A0A921RIZ8</accession>
<feature type="compositionally biased region" description="Gly residues" evidence="1">
    <location>
        <begin position="120"/>
        <end position="130"/>
    </location>
</feature>
<evidence type="ECO:0000256" key="1">
    <source>
        <dbReference type="SAM" id="MobiDB-lite"/>
    </source>
</evidence>
<organism evidence="2 3">
    <name type="scientific">Sorghum bicolor</name>
    <name type="common">Sorghum</name>
    <name type="synonym">Sorghum vulgare</name>
    <dbReference type="NCBI Taxonomy" id="4558"/>
    <lineage>
        <taxon>Eukaryota</taxon>
        <taxon>Viridiplantae</taxon>
        <taxon>Streptophyta</taxon>
        <taxon>Embryophyta</taxon>
        <taxon>Tracheophyta</taxon>
        <taxon>Spermatophyta</taxon>
        <taxon>Magnoliopsida</taxon>
        <taxon>Liliopsida</taxon>
        <taxon>Poales</taxon>
        <taxon>Poaceae</taxon>
        <taxon>PACMAD clade</taxon>
        <taxon>Panicoideae</taxon>
        <taxon>Andropogonodae</taxon>
        <taxon>Andropogoneae</taxon>
        <taxon>Sorghinae</taxon>
        <taxon>Sorghum</taxon>
    </lineage>
</organism>
<feature type="region of interest" description="Disordered" evidence="1">
    <location>
        <begin position="111"/>
        <end position="282"/>
    </location>
</feature>
<reference evidence="2" key="2">
    <citation type="submission" date="2020-10" db="EMBL/GenBank/DDBJ databases">
        <authorList>
            <person name="Cooper E.A."/>
            <person name="Brenton Z.W."/>
            <person name="Flinn B.S."/>
            <person name="Jenkins J."/>
            <person name="Shu S."/>
            <person name="Flowers D."/>
            <person name="Luo F."/>
            <person name="Wang Y."/>
            <person name="Xia P."/>
            <person name="Barry K."/>
            <person name="Daum C."/>
            <person name="Lipzen A."/>
            <person name="Yoshinaga Y."/>
            <person name="Schmutz J."/>
            <person name="Saski C."/>
            <person name="Vermerris W."/>
            <person name="Kresovich S."/>
        </authorList>
    </citation>
    <scope>NUCLEOTIDE SEQUENCE</scope>
</reference>
<sequence length="282" mass="28988">MAVQAEDPVGVERHPVQDLCLAGRPRRPGPRQVLGVVAVVAGDVEHTGGVEAQGEREADLERAGGPVRGVGGVLRLDRVQDEVAVVELVGEAVPPRGSVGERDAGEELRAGDEVLAREQGIGGRGGGGEGGPDHGAVGVVEHEAAVVAHGGGGGRPGWHREGPVLPVGGARPDQAAVVGEPERSARGRRVVAVGRPRDGDVGGGGEPDAHGEAPVRAVEAEREAARRGRPGGARGRLQRGPRGDFGGQLLRLRGGTWHGKKRGEREGQQQADGSHGARRRPS</sequence>